<feature type="non-terminal residue" evidence="2">
    <location>
        <position position="1"/>
    </location>
</feature>
<gene>
    <name evidence="2" type="ORF">AVEN_244272-2_1</name>
</gene>
<evidence type="ECO:0000313" key="3">
    <source>
        <dbReference type="Proteomes" id="UP000499080"/>
    </source>
</evidence>
<comment type="caution">
    <text evidence="2">The sequence shown here is derived from an EMBL/GenBank/DDBJ whole genome shotgun (WGS) entry which is preliminary data.</text>
</comment>
<evidence type="ECO:0000313" key="2">
    <source>
        <dbReference type="EMBL" id="GBN52571.1"/>
    </source>
</evidence>
<sequence>TAPSPTTASPYNKKSQKHLRRGEANLETTTSTPPPAPVIPEPPFHSRQSPDSSGPRATSSYLHEENCVTITREGLQDSSGVSSLEPRSCPPGYYCANMKKRKALSAATTTCGPE</sequence>
<dbReference type="AlphaFoldDB" id="A0A4Y2PN13"/>
<dbReference type="EMBL" id="BGPR01011705">
    <property type="protein sequence ID" value="GBN52571.1"/>
    <property type="molecule type" value="Genomic_DNA"/>
</dbReference>
<feature type="compositionally biased region" description="Polar residues" evidence="1">
    <location>
        <begin position="46"/>
        <end position="61"/>
    </location>
</feature>
<organism evidence="2 3">
    <name type="scientific">Araneus ventricosus</name>
    <name type="common">Orbweaver spider</name>
    <name type="synonym">Epeira ventricosa</name>
    <dbReference type="NCBI Taxonomy" id="182803"/>
    <lineage>
        <taxon>Eukaryota</taxon>
        <taxon>Metazoa</taxon>
        <taxon>Ecdysozoa</taxon>
        <taxon>Arthropoda</taxon>
        <taxon>Chelicerata</taxon>
        <taxon>Arachnida</taxon>
        <taxon>Araneae</taxon>
        <taxon>Araneomorphae</taxon>
        <taxon>Entelegynae</taxon>
        <taxon>Araneoidea</taxon>
        <taxon>Araneidae</taxon>
        <taxon>Araneus</taxon>
    </lineage>
</organism>
<name>A0A4Y2PN13_ARAVE</name>
<feature type="region of interest" description="Disordered" evidence="1">
    <location>
        <begin position="1"/>
        <end position="63"/>
    </location>
</feature>
<protein>
    <submittedName>
        <fullName evidence="2">Uncharacterized protein</fullName>
    </submittedName>
</protein>
<feature type="compositionally biased region" description="Pro residues" evidence="1">
    <location>
        <begin position="32"/>
        <end position="43"/>
    </location>
</feature>
<feature type="compositionally biased region" description="Polar residues" evidence="1">
    <location>
        <begin position="1"/>
        <end position="13"/>
    </location>
</feature>
<keyword evidence="3" id="KW-1185">Reference proteome</keyword>
<reference evidence="2 3" key="1">
    <citation type="journal article" date="2019" name="Sci. Rep.">
        <title>Orb-weaving spider Araneus ventricosus genome elucidates the spidroin gene catalogue.</title>
        <authorList>
            <person name="Kono N."/>
            <person name="Nakamura H."/>
            <person name="Ohtoshi R."/>
            <person name="Moran D.A.P."/>
            <person name="Shinohara A."/>
            <person name="Yoshida Y."/>
            <person name="Fujiwara M."/>
            <person name="Mori M."/>
            <person name="Tomita M."/>
            <person name="Arakawa K."/>
        </authorList>
    </citation>
    <scope>NUCLEOTIDE SEQUENCE [LARGE SCALE GENOMIC DNA]</scope>
</reference>
<dbReference type="Proteomes" id="UP000499080">
    <property type="component" value="Unassembled WGS sequence"/>
</dbReference>
<proteinExistence type="predicted"/>
<evidence type="ECO:0000256" key="1">
    <source>
        <dbReference type="SAM" id="MobiDB-lite"/>
    </source>
</evidence>
<accession>A0A4Y2PN13</accession>